<protein>
    <submittedName>
        <fullName evidence="1">Uncharacterized protein</fullName>
    </submittedName>
</protein>
<proteinExistence type="predicted"/>
<organism evidence="1">
    <name type="scientific">marine sediment metagenome</name>
    <dbReference type="NCBI Taxonomy" id="412755"/>
    <lineage>
        <taxon>unclassified sequences</taxon>
        <taxon>metagenomes</taxon>
        <taxon>ecological metagenomes</taxon>
    </lineage>
</organism>
<comment type="caution">
    <text evidence="1">The sequence shown here is derived from an EMBL/GenBank/DDBJ whole genome shotgun (WGS) entry which is preliminary data.</text>
</comment>
<accession>A0A0F9MM30</accession>
<name>A0A0F9MM30_9ZZZZ</name>
<gene>
    <name evidence="1" type="ORF">LCGC14_1365350</name>
</gene>
<evidence type="ECO:0000313" key="1">
    <source>
        <dbReference type="EMBL" id="KKM77900.1"/>
    </source>
</evidence>
<dbReference type="AlphaFoldDB" id="A0A0F9MM30"/>
<sequence>MKKISIILLMVIFLLTTNIYAEISYEQAKFYEGQYVYITYGENKIKIGSLILVKIYNSELILVLKDRDYLHFIFGKGVTEIKTLQEVFKIK</sequence>
<reference evidence="1" key="1">
    <citation type="journal article" date="2015" name="Nature">
        <title>Complex archaea that bridge the gap between prokaryotes and eukaryotes.</title>
        <authorList>
            <person name="Spang A."/>
            <person name="Saw J.H."/>
            <person name="Jorgensen S.L."/>
            <person name="Zaremba-Niedzwiedzka K."/>
            <person name="Martijn J."/>
            <person name="Lind A.E."/>
            <person name="van Eijk R."/>
            <person name="Schleper C."/>
            <person name="Guy L."/>
            <person name="Ettema T.J."/>
        </authorList>
    </citation>
    <scope>NUCLEOTIDE SEQUENCE</scope>
</reference>
<dbReference type="EMBL" id="LAZR01008574">
    <property type="protein sequence ID" value="KKM77900.1"/>
    <property type="molecule type" value="Genomic_DNA"/>
</dbReference>